<evidence type="ECO:0000256" key="3">
    <source>
        <dbReference type="ARBA" id="ARBA00022737"/>
    </source>
</evidence>
<dbReference type="SMART" id="SM00612">
    <property type="entry name" value="Kelch"/>
    <property type="match status" value="6"/>
</dbReference>
<dbReference type="SUPFAM" id="SSF54695">
    <property type="entry name" value="POZ domain"/>
    <property type="match status" value="1"/>
</dbReference>
<keyword evidence="2" id="KW-0880">Kelch repeat</keyword>
<dbReference type="InterPro" id="IPR011333">
    <property type="entry name" value="SKP1/BTB/POZ_sf"/>
</dbReference>
<dbReference type="PIRSF" id="PIRSF037037">
    <property type="entry name" value="Kelch-like_protein_gigaxonin"/>
    <property type="match status" value="1"/>
</dbReference>
<evidence type="ECO:0000256" key="4">
    <source>
        <dbReference type="ARBA" id="ARBA00043912"/>
    </source>
</evidence>
<gene>
    <name evidence="6" type="ORF">CLODIP_2_CD04393</name>
</gene>
<proteinExistence type="predicted"/>
<dbReference type="InterPro" id="IPR017096">
    <property type="entry name" value="BTB-kelch_protein"/>
</dbReference>
<protein>
    <recommendedName>
        <fullName evidence="1">Kelch-like protein diablo</fullName>
    </recommendedName>
</protein>
<evidence type="ECO:0000313" key="6">
    <source>
        <dbReference type="EMBL" id="CAB3372634.1"/>
    </source>
</evidence>
<comment type="caution">
    <text evidence="6">The sequence shown here is derived from an EMBL/GenBank/DDBJ whole genome shotgun (WGS) entry which is preliminary data.</text>
</comment>
<dbReference type="InterPro" id="IPR011705">
    <property type="entry name" value="BACK"/>
</dbReference>
<dbReference type="FunFam" id="1.25.40.420:FF:000001">
    <property type="entry name" value="Kelch-like family member 12"/>
    <property type="match status" value="1"/>
</dbReference>
<dbReference type="AlphaFoldDB" id="A0A8S1CX50"/>
<dbReference type="PANTHER" id="PTHR45632:SF17">
    <property type="entry name" value="KELCH-LIKE PROTEIN 31"/>
    <property type="match status" value="1"/>
</dbReference>
<dbReference type="PANTHER" id="PTHR45632">
    <property type="entry name" value="LD33804P"/>
    <property type="match status" value="1"/>
</dbReference>
<dbReference type="Pfam" id="PF01344">
    <property type="entry name" value="Kelch_1"/>
    <property type="match status" value="1"/>
</dbReference>
<dbReference type="Gene3D" id="3.30.710.10">
    <property type="entry name" value="Potassium Channel Kv1.1, Chain A"/>
    <property type="match status" value="1"/>
</dbReference>
<dbReference type="Pfam" id="PF07707">
    <property type="entry name" value="BACK"/>
    <property type="match status" value="1"/>
</dbReference>
<dbReference type="Pfam" id="PF24681">
    <property type="entry name" value="Kelch_KLHDC2_KLHL20_DRC7"/>
    <property type="match status" value="1"/>
</dbReference>
<comment type="function">
    <text evidence="4">Probable substrate-specific adapter of an E3 ubiquitin-protein ligase complex which mediates the ubiquitination and subsequent proteasomal degradation of target proteins. May have a role in synapse differentiation and growth.</text>
</comment>
<dbReference type="SUPFAM" id="SSF117281">
    <property type="entry name" value="Kelch motif"/>
    <property type="match status" value="1"/>
</dbReference>
<dbReference type="InterPro" id="IPR015915">
    <property type="entry name" value="Kelch-typ_b-propeller"/>
</dbReference>
<keyword evidence="7" id="KW-1185">Reference proteome</keyword>
<sequence length="601" mass="66390">MPPPTKVWLQCKMQWRVPRMKAFGALTTLNAVCSGWNFACRIYSSQISFSALVVSNFLYLKNGDTITTSLIKQGDHRIPAHRLVLSACSEYFEAMFSNGLKESFQTEVVLQDIDPDCLQELVHYCYTGCLDLKEDTVELMLATSSLLQITQVTDACSKFLEKRLDPSNCIGITLFADTQSCLSLLEKAHNFTTEHFMEVVGNQEFLQLDAETFAKLIASDDLNVPNEEDVVNALITWLKFSPDARKEHVSKLLENVKLPLLPPSFVVDRIESNPLFNEDPKCKELIMEAMKFHLLPERKNTFSSARTRPRKSTVGTLCAVGGIDSSKGANSIERFDLRLNKWSHVANMSGQRLQFGVALLDGKIVVVGGRDGLKTMSIVESFDFARKTWSSLPNMATPRHGLGVGVLGGPLYAVGGHDGWSYLNSVERWDPQTRDWNYVAPMSFQRSTVGVAVLGDRLYAIRGRDGSVCLKTVECYDPYTNKWTACASMAKQRGGAGVVAMNGCIYVCGGHDAPASHPSAARLDCCERYDPKTDTWTTIAPMSVGRDGVGVSVLGDRLVAVGGHDGTQYLDLVEAYDPLTNSWTQMAPLIMRRASTCAIVI</sequence>
<dbReference type="PROSITE" id="PS50097">
    <property type="entry name" value="BTB"/>
    <property type="match status" value="1"/>
</dbReference>
<dbReference type="InterPro" id="IPR006652">
    <property type="entry name" value="Kelch_1"/>
</dbReference>
<evidence type="ECO:0000256" key="2">
    <source>
        <dbReference type="ARBA" id="ARBA00022441"/>
    </source>
</evidence>
<dbReference type="Gene3D" id="1.25.40.420">
    <property type="match status" value="1"/>
</dbReference>
<dbReference type="OrthoDB" id="45365at2759"/>
<accession>A0A8S1CX50</accession>
<dbReference type="SMART" id="SM00875">
    <property type="entry name" value="BACK"/>
    <property type="match status" value="1"/>
</dbReference>
<keyword evidence="3" id="KW-0677">Repeat</keyword>
<name>A0A8S1CX50_9INSE</name>
<evidence type="ECO:0000313" key="7">
    <source>
        <dbReference type="Proteomes" id="UP000494165"/>
    </source>
</evidence>
<dbReference type="EMBL" id="CADEPI010000075">
    <property type="protein sequence ID" value="CAB3372634.1"/>
    <property type="molecule type" value="Genomic_DNA"/>
</dbReference>
<evidence type="ECO:0000256" key="1">
    <source>
        <dbReference type="ARBA" id="ARBA00013699"/>
    </source>
</evidence>
<dbReference type="InterPro" id="IPR000210">
    <property type="entry name" value="BTB/POZ_dom"/>
</dbReference>
<dbReference type="Proteomes" id="UP000494165">
    <property type="component" value="Unassembled WGS sequence"/>
</dbReference>
<dbReference type="SMART" id="SM00225">
    <property type="entry name" value="BTB"/>
    <property type="match status" value="1"/>
</dbReference>
<dbReference type="GO" id="GO:0003779">
    <property type="term" value="F:actin binding"/>
    <property type="evidence" value="ECO:0007669"/>
    <property type="project" value="UniProtKB-KW"/>
</dbReference>
<organism evidence="6 7">
    <name type="scientific">Cloeon dipterum</name>
    <dbReference type="NCBI Taxonomy" id="197152"/>
    <lineage>
        <taxon>Eukaryota</taxon>
        <taxon>Metazoa</taxon>
        <taxon>Ecdysozoa</taxon>
        <taxon>Arthropoda</taxon>
        <taxon>Hexapoda</taxon>
        <taxon>Insecta</taxon>
        <taxon>Pterygota</taxon>
        <taxon>Palaeoptera</taxon>
        <taxon>Ephemeroptera</taxon>
        <taxon>Pisciforma</taxon>
        <taxon>Baetidae</taxon>
        <taxon>Cloeon</taxon>
    </lineage>
</organism>
<reference evidence="6 7" key="1">
    <citation type="submission" date="2020-04" db="EMBL/GenBank/DDBJ databases">
        <authorList>
            <person name="Alioto T."/>
            <person name="Alioto T."/>
            <person name="Gomez Garrido J."/>
        </authorList>
    </citation>
    <scope>NUCLEOTIDE SEQUENCE [LARGE SCALE GENOMIC DNA]</scope>
</reference>
<dbReference type="Pfam" id="PF00651">
    <property type="entry name" value="BTB"/>
    <property type="match status" value="1"/>
</dbReference>
<feature type="domain" description="BTB" evidence="5">
    <location>
        <begin position="67"/>
        <end position="134"/>
    </location>
</feature>
<dbReference type="Gene3D" id="2.120.10.80">
    <property type="entry name" value="Kelch-type beta propeller"/>
    <property type="match status" value="2"/>
</dbReference>
<evidence type="ECO:0000259" key="5">
    <source>
        <dbReference type="PROSITE" id="PS50097"/>
    </source>
</evidence>